<gene>
    <name evidence="3" type="ORF">ACFPM8_07215</name>
</gene>
<organism evidence="3 4">
    <name type="scientific">Paraherbaspirillum soli</name>
    <dbReference type="NCBI Taxonomy" id="631222"/>
    <lineage>
        <taxon>Bacteria</taxon>
        <taxon>Pseudomonadati</taxon>
        <taxon>Pseudomonadota</taxon>
        <taxon>Betaproteobacteria</taxon>
        <taxon>Burkholderiales</taxon>
        <taxon>Oxalobacteraceae</taxon>
        <taxon>Paraherbaspirillum</taxon>
    </lineage>
</organism>
<evidence type="ECO:0000313" key="3">
    <source>
        <dbReference type="EMBL" id="MFC5473745.1"/>
    </source>
</evidence>
<feature type="signal peptide" evidence="1">
    <location>
        <begin position="1"/>
        <end position="22"/>
    </location>
</feature>
<dbReference type="GO" id="GO:0016787">
    <property type="term" value="F:hydrolase activity"/>
    <property type="evidence" value="ECO:0007669"/>
    <property type="project" value="UniProtKB-KW"/>
</dbReference>
<dbReference type="InterPro" id="IPR029058">
    <property type="entry name" value="AB_hydrolase_fold"/>
</dbReference>
<dbReference type="SUPFAM" id="SSF53474">
    <property type="entry name" value="alpha/beta-Hydrolases"/>
    <property type="match status" value="2"/>
</dbReference>
<dbReference type="EMBL" id="JBHSMT010000012">
    <property type="protein sequence ID" value="MFC5473745.1"/>
    <property type="molecule type" value="Genomic_DNA"/>
</dbReference>
<dbReference type="PIRSF" id="PIRSF029063">
    <property type="entry name" value="IV_sec_VirJ"/>
    <property type="match status" value="1"/>
</dbReference>
<proteinExistence type="predicted"/>
<dbReference type="InterPro" id="IPR011225">
    <property type="entry name" value="IV_sec_VirJ"/>
</dbReference>
<evidence type="ECO:0000259" key="2">
    <source>
        <dbReference type="Pfam" id="PF06057"/>
    </source>
</evidence>
<protein>
    <submittedName>
        <fullName evidence="3">AcvB/VirJ family lysyl-phosphatidylglycerol hydrolase</fullName>
    </submittedName>
</protein>
<dbReference type="InterPro" id="IPR010333">
    <property type="entry name" value="VirJ"/>
</dbReference>
<evidence type="ECO:0000313" key="4">
    <source>
        <dbReference type="Proteomes" id="UP001596045"/>
    </source>
</evidence>
<dbReference type="Pfam" id="PF06057">
    <property type="entry name" value="VirJ"/>
    <property type="match status" value="1"/>
</dbReference>
<reference evidence="4" key="1">
    <citation type="journal article" date="2019" name="Int. J. Syst. Evol. Microbiol.">
        <title>The Global Catalogue of Microorganisms (GCM) 10K type strain sequencing project: providing services to taxonomists for standard genome sequencing and annotation.</title>
        <authorList>
            <consortium name="The Broad Institute Genomics Platform"/>
            <consortium name="The Broad Institute Genome Sequencing Center for Infectious Disease"/>
            <person name="Wu L."/>
            <person name="Ma J."/>
        </authorList>
    </citation>
    <scope>NUCLEOTIDE SEQUENCE [LARGE SCALE GENOMIC DNA]</scope>
    <source>
        <strain evidence="4">JCM 17066</strain>
    </source>
</reference>
<sequence>MKRKLIGLMALAAGFISNGGMAQALHHSLSHGRFKNVEIYKPQGEVNGVVLMLSGDAGWNQGAGRQAQALAEQGALVAGISTPQLFENLNADGGDCVFPDGDLENLSRFVQAYEKLPGYYPPLLVGESSGATLAYAMLAQAPANTFAGALSLGFCPTLTLRKPLCTGENLHFKARAKGAGADLLPVSKLPAAWRVLLDPSSRSPAQCDAKTTQTFVATVGGAELQLVPRTDKSWLPQLKAAYASLNGRRPATAMAPPAAVSDLPLIEVAAAAPLANANDADSMAILLSGDGGWAGIDRDVAAALSKRGVPVVGLDSLRYFWSERSPASTAADVDRLMHFYMAHWRKSKVLLIGYSQGADVLPFVVNRLAPANRTHLALVAMMGLGKQADFQFHLTNWVSSSNDGLPIPPEVAKLPAGLGMCIYGAEESDSACPELDAGHVKLVKLTGGHHFDGNYDHLAGIVLDAARK</sequence>
<feature type="chain" id="PRO_5046242398" evidence="1">
    <location>
        <begin position="23"/>
        <end position="468"/>
    </location>
</feature>
<keyword evidence="1" id="KW-0732">Signal</keyword>
<accession>A0ABW0M6C4</accession>
<comment type="caution">
    <text evidence="3">The sequence shown here is derived from an EMBL/GenBank/DDBJ whole genome shotgun (WGS) entry which is preliminary data.</text>
</comment>
<keyword evidence="4" id="KW-1185">Reference proteome</keyword>
<dbReference type="Gene3D" id="3.40.50.1820">
    <property type="entry name" value="alpha/beta hydrolase"/>
    <property type="match status" value="2"/>
</dbReference>
<dbReference type="Proteomes" id="UP001596045">
    <property type="component" value="Unassembled WGS sequence"/>
</dbReference>
<evidence type="ECO:0000256" key="1">
    <source>
        <dbReference type="SAM" id="SignalP"/>
    </source>
</evidence>
<dbReference type="RefSeq" id="WP_378996505.1">
    <property type="nucleotide sequence ID" value="NZ_JBHSMT010000012.1"/>
</dbReference>
<name>A0ABW0M6C4_9BURK</name>
<feature type="domain" description="Bacterial virulence" evidence="2">
    <location>
        <begin position="281"/>
        <end position="467"/>
    </location>
</feature>
<keyword evidence="3" id="KW-0378">Hydrolase</keyword>